<evidence type="ECO:0000313" key="2">
    <source>
        <dbReference type="Proteomes" id="UP000322327"/>
    </source>
</evidence>
<proteinExistence type="predicted"/>
<evidence type="ECO:0000313" key="1">
    <source>
        <dbReference type="EMBL" id="TXJ55273.1"/>
    </source>
</evidence>
<accession>A0A5C8FZU4</accession>
<sequence length="193" mass="23237">MQKILILFLLFNSIVFGKIIKEELIERKDHYWYSCNFVDNNNNSWNSVITVQWGNVKFELYLNENEEGVKIGNYKILSFLCQTVKDSLIFKSRVRINKFVGIGVEGNFYYLFGYNEDYNQTYSMFYPDVIILSMPECKKMYQLKEVTDFFLKYVKKDKKIKEAVSYLIEEFDKHYEAVIKLEKERGIRHRDRN</sequence>
<dbReference type="Proteomes" id="UP000322327">
    <property type="component" value="Unassembled WGS sequence"/>
</dbReference>
<comment type="caution">
    <text evidence="1">The sequence shown here is derived from an EMBL/GenBank/DDBJ whole genome shotgun (WGS) entry which is preliminary data.</text>
</comment>
<dbReference type="AlphaFoldDB" id="A0A5C8FZU4"/>
<organism evidence="1 2">
    <name type="scientific">Brachyspira aalborgi</name>
    <dbReference type="NCBI Taxonomy" id="29522"/>
    <lineage>
        <taxon>Bacteria</taxon>
        <taxon>Pseudomonadati</taxon>
        <taxon>Spirochaetota</taxon>
        <taxon>Spirochaetia</taxon>
        <taxon>Brachyspirales</taxon>
        <taxon>Brachyspiraceae</taxon>
        <taxon>Brachyspira</taxon>
    </lineage>
</organism>
<name>A0A5C8FZU4_9SPIR</name>
<gene>
    <name evidence="1" type="ORF">EPJ76_06700</name>
</gene>
<dbReference type="EMBL" id="SAYI01000018">
    <property type="protein sequence ID" value="TXJ55273.1"/>
    <property type="molecule type" value="Genomic_DNA"/>
</dbReference>
<protein>
    <submittedName>
        <fullName evidence="1">Uncharacterized protein</fullName>
    </submittedName>
</protein>
<reference evidence="1 2" key="1">
    <citation type="journal article" date="1992" name="Lakartidningen">
        <title>[Penicillin V and not amoxicillin is the first choice preparation in acute otitis].</title>
        <authorList>
            <person name="Kamme C."/>
            <person name="Lundgren K."/>
            <person name="Prellner K."/>
        </authorList>
    </citation>
    <scope>NUCLEOTIDE SEQUENCE [LARGE SCALE GENOMIC DNA]</scope>
    <source>
        <strain evidence="1 2">PC3053II</strain>
    </source>
</reference>
<dbReference type="RefSeq" id="WP_147531056.1">
    <property type="nucleotide sequence ID" value="NZ_SAYI01000018.1"/>
</dbReference>